<evidence type="ECO:0000256" key="4">
    <source>
        <dbReference type="RuleBase" id="RU004182"/>
    </source>
</evidence>
<proteinExistence type="inferred from homology"/>
<keyword evidence="6" id="KW-0456">Lyase</keyword>
<protein>
    <submittedName>
        <fullName evidence="6">Deoxyribodipyrimidine photolyase</fullName>
        <ecNumber evidence="6">4.1.99.3</ecNumber>
    </submittedName>
</protein>
<feature type="binding site" evidence="3">
    <location>
        <position position="271"/>
    </location>
    <ligand>
        <name>FAD</name>
        <dbReference type="ChEBI" id="CHEBI:57692"/>
    </ligand>
</feature>
<reference evidence="6 7" key="1">
    <citation type="journal article" date="2013" name="PLoS ONE">
        <title>Cultivation and Complete Genome Sequencing of Gloeobacter kilaueensis sp. nov., from a Lava Cave in Kilauea Caldera, Hawai'i.</title>
        <authorList>
            <person name="Saw J.H."/>
            <person name="Schatz M."/>
            <person name="Brown M.V."/>
            <person name="Kunkel D.D."/>
            <person name="Foster J.S."/>
            <person name="Shick H."/>
            <person name="Christensen S."/>
            <person name="Hou S."/>
            <person name="Wan X."/>
            <person name="Donachie S.P."/>
        </authorList>
    </citation>
    <scope>NUCLEOTIDE SEQUENCE [LARGE SCALE GENOMIC DNA]</scope>
    <source>
        <strain evidence="7">JS</strain>
    </source>
</reference>
<dbReference type="PANTHER" id="PTHR11455:SF9">
    <property type="entry name" value="CRYPTOCHROME CIRCADIAN CLOCK 5 ISOFORM X1"/>
    <property type="match status" value="1"/>
</dbReference>
<dbReference type="SUPFAM" id="SSF52425">
    <property type="entry name" value="Cryptochrome/photolyase, N-terminal domain"/>
    <property type="match status" value="1"/>
</dbReference>
<dbReference type="EC" id="4.1.99.3" evidence="6"/>
<dbReference type="Gene3D" id="1.10.579.10">
    <property type="entry name" value="DNA Cyclobutane Dipyrimidine Photolyase, subunit A, domain 3"/>
    <property type="match status" value="1"/>
</dbReference>
<dbReference type="Proteomes" id="UP000017396">
    <property type="component" value="Chromosome"/>
</dbReference>
<evidence type="ECO:0000259" key="5">
    <source>
        <dbReference type="PROSITE" id="PS51645"/>
    </source>
</evidence>
<name>U5QDP3_GLOK1</name>
<dbReference type="PROSITE" id="PS51645">
    <property type="entry name" value="PHR_CRY_ALPHA_BETA"/>
    <property type="match status" value="1"/>
</dbReference>
<dbReference type="Pfam" id="PF03441">
    <property type="entry name" value="FAD_binding_7"/>
    <property type="match status" value="1"/>
</dbReference>
<dbReference type="PANTHER" id="PTHR11455">
    <property type="entry name" value="CRYPTOCHROME"/>
    <property type="match status" value="1"/>
</dbReference>
<dbReference type="EMBL" id="CP003587">
    <property type="protein sequence ID" value="AGY56978.1"/>
    <property type="molecule type" value="Genomic_DNA"/>
</dbReference>
<dbReference type="eggNOG" id="COG0415">
    <property type="taxonomic scope" value="Bacteria"/>
</dbReference>
<dbReference type="GO" id="GO:0071949">
    <property type="term" value="F:FAD binding"/>
    <property type="evidence" value="ECO:0007669"/>
    <property type="project" value="TreeGrafter"/>
</dbReference>
<dbReference type="InterPro" id="IPR014729">
    <property type="entry name" value="Rossmann-like_a/b/a_fold"/>
</dbReference>
<dbReference type="GO" id="GO:0003904">
    <property type="term" value="F:deoxyribodipyrimidine photo-lyase activity"/>
    <property type="evidence" value="ECO:0007669"/>
    <property type="project" value="UniProtKB-EC"/>
</dbReference>
<sequence length="478" mass="54769">MPSLAIVWHRRDLRLQDNPALARAAEQFQQVLAVFVIDPAIIGRDDTAPARVHFLRESLAELQRAYANLGGRLVVCRGEPAEQLVVLARTLGAEAVFFNDDIEPYARTRDQKVIEALAGAGVAAHPCAEILLHPAAEVLTGQGKPYTVFTPFWRNWSAKPKPRPFAAPERLSAPSVETGTFISLDELGKPFSGKLLVTPGEQAGIKLLDHFCEAALYRYDERRDHPAEPGTSLLSAHLKFGTIGIRAVWQRTIESWRKAPADRERANLAVWQQELGWREFYKYELAHFPELAERPFRRAFEQFPYDHDRERFERWCRGETGFPFVDAAMRQLNTVSWMHNRLRMVVASFLTKDLLLPYQWGERYFMQKLVDGDLSANNGGWQWAASVGTDPKPLRIFNPSTQARRYDSEATYIRRWLPELAPVDTAMLVESERFSPLFRSRYGYPQAIVEHKSQQQIFKERYRQIHSTEKQADTSTSD</sequence>
<accession>U5QDP3</accession>
<dbReference type="InterPro" id="IPR036155">
    <property type="entry name" value="Crypto/Photolyase_N_sf"/>
</dbReference>
<comment type="similarity">
    <text evidence="4">Belongs to the DNA photolyase family.</text>
</comment>
<keyword evidence="7" id="KW-1185">Reference proteome</keyword>
<dbReference type="InterPro" id="IPR036134">
    <property type="entry name" value="Crypto/Photolyase_FAD-like_sf"/>
</dbReference>
<dbReference type="KEGG" id="glj:GKIL_0732"/>
<organism evidence="6 7">
    <name type="scientific">Gloeobacter kilaueensis (strain ATCC BAA-2537 / CCAP 1431/1 / ULC 316 / JS1)</name>
    <dbReference type="NCBI Taxonomy" id="1183438"/>
    <lineage>
        <taxon>Bacteria</taxon>
        <taxon>Bacillati</taxon>
        <taxon>Cyanobacteriota</taxon>
        <taxon>Cyanophyceae</taxon>
        <taxon>Gloeobacterales</taxon>
        <taxon>Gloeobacteraceae</taxon>
        <taxon>Gloeobacter</taxon>
    </lineage>
</organism>
<gene>
    <name evidence="6" type="primary">phrB</name>
    <name evidence="6" type="ORF">GKIL_0732</name>
</gene>
<dbReference type="Gene3D" id="3.40.50.620">
    <property type="entry name" value="HUPs"/>
    <property type="match status" value="1"/>
</dbReference>
<evidence type="ECO:0000313" key="7">
    <source>
        <dbReference type="Proteomes" id="UP000017396"/>
    </source>
</evidence>
<keyword evidence="1 3" id="KW-0285">Flavoprotein</keyword>
<dbReference type="GO" id="GO:0009416">
    <property type="term" value="P:response to light stimulus"/>
    <property type="evidence" value="ECO:0007669"/>
    <property type="project" value="TreeGrafter"/>
</dbReference>
<dbReference type="Pfam" id="PF00875">
    <property type="entry name" value="DNA_photolyase"/>
    <property type="match status" value="1"/>
</dbReference>
<keyword evidence="2 3" id="KW-0274">FAD</keyword>
<dbReference type="RefSeq" id="WP_023172026.1">
    <property type="nucleotide sequence ID" value="NC_022600.1"/>
</dbReference>
<dbReference type="Gene3D" id="1.25.40.80">
    <property type="match status" value="1"/>
</dbReference>
<dbReference type="OrthoDB" id="9772484at2"/>
<dbReference type="GO" id="GO:0003677">
    <property type="term" value="F:DNA binding"/>
    <property type="evidence" value="ECO:0007669"/>
    <property type="project" value="TreeGrafter"/>
</dbReference>
<evidence type="ECO:0000256" key="1">
    <source>
        <dbReference type="ARBA" id="ARBA00022630"/>
    </source>
</evidence>
<feature type="binding site" evidence="3">
    <location>
        <begin position="371"/>
        <end position="373"/>
    </location>
    <ligand>
        <name>FAD</name>
        <dbReference type="ChEBI" id="CHEBI:57692"/>
    </ligand>
</feature>
<dbReference type="HOGENOM" id="CLU_010348_2_2_3"/>
<feature type="domain" description="Photolyase/cryptochrome alpha/beta" evidence="5">
    <location>
        <begin position="3"/>
        <end position="132"/>
    </location>
</feature>
<dbReference type="SUPFAM" id="SSF48173">
    <property type="entry name" value="Cryptochrome/photolyase FAD-binding domain"/>
    <property type="match status" value="1"/>
</dbReference>
<dbReference type="InterPro" id="IPR005101">
    <property type="entry name" value="Cryptochr/Photolyase_FAD-bd"/>
</dbReference>
<dbReference type="InterPro" id="IPR006050">
    <property type="entry name" value="DNA_photolyase_N"/>
</dbReference>
<dbReference type="AlphaFoldDB" id="U5QDP3"/>
<dbReference type="PRINTS" id="PR00147">
    <property type="entry name" value="DNAPHOTLYASE"/>
</dbReference>
<feature type="binding site" evidence="3">
    <location>
        <begin position="231"/>
        <end position="235"/>
    </location>
    <ligand>
        <name>FAD</name>
        <dbReference type="ChEBI" id="CHEBI:57692"/>
    </ligand>
</feature>
<feature type="binding site" evidence="3">
    <location>
        <begin position="274"/>
        <end position="281"/>
    </location>
    <ligand>
        <name>FAD</name>
        <dbReference type="ChEBI" id="CHEBI:57692"/>
    </ligand>
</feature>
<comment type="cofactor">
    <cofactor evidence="3">
        <name>FAD</name>
        <dbReference type="ChEBI" id="CHEBI:57692"/>
    </cofactor>
    <text evidence="3">Binds 1 FAD per subunit.</text>
</comment>
<dbReference type="PATRIC" id="fig|1183438.3.peg.726"/>
<evidence type="ECO:0000313" key="6">
    <source>
        <dbReference type="EMBL" id="AGY56978.1"/>
    </source>
</evidence>
<keyword evidence="4" id="KW-0157">Chromophore</keyword>
<evidence type="ECO:0000256" key="2">
    <source>
        <dbReference type="ARBA" id="ARBA00022827"/>
    </source>
</evidence>
<feature type="binding site" evidence="3">
    <location>
        <position position="219"/>
    </location>
    <ligand>
        <name>FAD</name>
        <dbReference type="ChEBI" id="CHEBI:57692"/>
    </ligand>
</feature>
<dbReference type="STRING" id="1183438.GKIL_0732"/>
<evidence type="ECO:0000256" key="3">
    <source>
        <dbReference type="PIRSR" id="PIRSR602081-1"/>
    </source>
</evidence>
<dbReference type="InterPro" id="IPR002081">
    <property type="entry name" value="Cryptochrome/DNA_photolyase_1"/>
</dbReference>